<dbReference type="Pfam" id="PF00069">
    <property type="entry name" value="Pkinase"/>
    <property type="match status" value="1"/>
</dbReference>
<keyword evidence="1" id="KW-0067">ATP-binding</keyword>
<dbReference type="InterPro" id="IPR050994">
    <property type="entry name" value="At_inactive_RLKs"/>
</dbReference>
<dbReference type="EMBL" id="JAXUIC010000002">
    <property type="protein sequence ID" value="KAK4603739.1"/>
    <property type="molecule type" value="Genomic_DNA"/>
</dbReference>
<dbReference type="InterPro" id="IPR017441">
    <property type="entry name" value="Protein_kinase_ATP_BS"/>
</dbReference>
<dbReference type="PANTHER" id="PTHR48010:SF89">
    <property type="entry name" value="PROTEIN KINASE DOMAIN-CONTAINING PROTEIN"/>
    <property type="match status" value="1"/>
</dbReference>
<comment type="caution">
    <text evidence="5">The sequence shown here is derived from an EMBL/GenBank/DDBJ whole genome shotgun (WGS) entry which is preliminary data.</text>
</comment>
<keyword evidence="2" id="KW-0472">Membrane</keyword>
<protein>
    <recommendedName>
        <fullName evidence="4">Protein kinase domain-containing protein</fullName>
    </recommendedName>
</protein>
<name>A0AAN7G7L5_QUERU</name>
<feature type="signal peptide" evidence="3">
    <location>
        <begin position="1"/>
        <end position="22"/>
    </location>
</feature>
<accession>A0AAN7G7L5</accession>
<feature type="chain" id="PRO_5042872903" description="Protein kinase domain-containing protein" evidence="3">
    <location>
        <begin position="23"/>
        <end position="539"/>
    </location>
</feature>
<dbReference type="Proteomes" id="UP001324115">
    <property type="component" value="Unassembled WGS sequence"/>
</dbReference>
<dbReference type="PROSITE" id="PS00107">
    <property type="entry name" value="PROTEIN_KINASE_ATP"/>
    <property type="match status" value="1"/>
</dbReference>
<keyword evidence="1" id="KW-0547">Nucleotide-binding</keyword>
<dbReference type="InterPro" id="IPR011009">
    <property type="entry name" value="Kinase-like_dom_sf"/>
</dbReference>
<dbReference type="GO" id="GO:0004672">
    <property type="term" value="F:protein kinase activity"/>
    <property type="evidence" value="ECO:0007669"/>
    <property type="project" value="InterPro"/>
</dbReference>
<dbReference type="InterPro" id="IPR032675">
    <property type="entry name" value="LRR_dom_sf"/>
</dbReference>
<keyword evidence="2" id="KW-0812">Transmembrane</keyword>
<dbReference type="Gene3D" id="3.80.10.10">
    <property type="entry name" value="Ribonuclease Inhibitor"/>
    <property type="match status" value="1"/>
</dbReference>
<feature type="binding site" evidence="1">
    <location>
        <position position="338"/>
    </location>
    <ligand>
        <name>ATP</name>
        <dbReference type="ChEBI" id="CHEBI:30616"/>
    </ligand>
</feature>
<dbReference type="SUPFAM" id="SSF56112">
    <property type="entry name" value="Protein kinase-like (PK-like)"/>
    <property type="match status" value="1"/>
</dbReference>
<gene>
    <name evidence="5" type="ORF">RGQ29_012305</name>
</gene>
<feature type="transmembrane region" description="Helical" evidence="2">
    <location>
        <begin position="213"/>
        <end position="234"/>
    </location>
</feature>
<feature type="domain" description="Protein kinase" evidence="4">
    <location>
        <begin position="310"/>
        <end position="539"/>
    </location>
</feature>
<dbReference type="Gene3D" id="1.10.510.10">
    <property type="entry name" value="Transferase(Phosphotransferase) domain 1"/>
    <property type="match status" value="2"/>
</dbReference>
<dbReference type="AlphaFoldDB" id="A0AAN7G7L5"/>
<sequence length="539" mass="59571">MTTVSIWVIFISFFLLLHMSYSVEEEVKTSLISFLTKLANNNAQLGVSLGWNSSLDPCKNHWRVTKLVLFGLNLNGTLDATSLCGTQALAASIAALFLNGNNIGGNLKRLDISSNKFSGDLPELSRISGLTMFLAQDNQLSGQIPKFDFSNLDQFNVSNNNFSGPIQDVGGRFSNSSFSGNPELCGKPLSKECPSLPLNGDNNSKSKSKDQTLMYTGYVVLAFACLVLIIFKLCKLKKRKERVEGLEAVNKVAVVDDSVSKLAPTSTEYKSSVSRSENTGNSRESALVLNSMVVLESPVLNGLKLKDLLSAPAELLGRGKHGTLYKVMFGNGMILVVKRIKDWEISNNEFEQRMKLIDQVKHRNVLPALAFYCSKYEKLLVYEYQQNGSLFMLRHGNNQMGEAFDWASRLGVAASIADTLAFMRQELKEYGIVHGNLKSSNILMNKNMEPCINFNGDIYGFGVILLELLTGKMWTVEVFDKSLISEGAGEERMVNLLQVAIKCVQRSPEGRPSINQVSVIINTIKEEEERSITFEASLG</sequence>
<evidence type="ECO:0000313" key="5">
    <source>
        <dbReference type="EMBL" id="KAK4603739.1"/>
    </source>
</evidence>
<dbReference type="InterPro" id="IPR000719">
    <property type="entry name" value="Prot_kinase_dom"/>
</dbReference>
<evidence type="ECO:0000256" key="3">
    <source>
        <dbReference type="SAM" id="SignalP"/>
    </source>
</evidence>
<dbReference type="GO" id="GO:0005524">
    <property type="term" value="F:ATP binding"/>
    <property type="evidence" value="ECO:0007669"/>
    <property type="project" value="UniProtKB-UniRule"/>
</dbReference>
<organism evidence="5 6">
    <name type="scientific">Quercus rubra</name>
    <name type="common">Northern red oak</name>
    <name type="synonym">Quercus borealis</name>
    <dbReference type="NCBI Taxonomy" id="3512"/>
    <lineage>
        <taxon>Eukaryota</taxon>
        <taxon>Viridiplantae</taxon>
        <taxon>Streptophyta</taxon>
        <taxon>Embryophyta</taxon>
        <taxon>Tracheophyta</taxon>
        <taxon>Spermatophyta</taxon>
        <taxon>Magnoliopsida</taxon>
        <taxon>eudicotyledons</taxon>
        <taxon>Gunneridae</taxon>
        <taxon>Pentapetalae</taxon>
        <taxon>rosids</taxon>
        <taxon>fabids</taxon>
        <taxon>Fagales</taxon>
        <taxon>Fagaceae</taxon>
        <taxon>Quercus</taxon>
    </lineage>
</organism>
<evidence type="ECO:0000256" key="1">
    <source>
        <dbReference type="PROSITE-ProRule" id="PRU10141"/>
    </source>
</evidence>
<dbReference type="PANTHER" id="PTHR48010">
    <property type="entry name" value="OS05G0588300 PROTEIN"/>
    <property type="match status" value="1"/>
</dbReference>
<reference evidence="5 6" key="1">
    <citation type="journal article" date="2023" name="G3 (Bethesda)">
        <title>A haplotype-resolved chromosome-scale genome for Quercus rubra L. provides insights into the genetics of adaptive traits for red oak species.</title>
        <authorList>
            <person name="Kapoor B."/>
            <person name="Jenkins J."/>
            <person name="Schmutz J."/>
            <person name="Zhebentyayeva T."/>
            <person name="Kuelheim C."/>
            <person name="Coggeshall M."/>
            <person name="Heim C."/>
            <person name="Lasky J.R."/>
            <person name="Leites L."/>
            <person name="Islam-Faridi N."/>
            <person name="Romero-Severson J."/>
            <person name="DeLeo V.L."/>
            <person name="Lucas S.M."/>
            <person name="Lazic D."/>
            <person name="Gailing O."/>
            <person name="Carlson J."/>
            <person name="Staton M."/>
        </authorList>
    </citation>
    <scope>NUCLEOTIDE SEQUENCE [LARGE SCALE GENOMIC DNA]</scope>
    <source>
        <strain evidence="5">Pseudo-F2</strain>
    </source>
</reference>
<dbReference type="Gene3D" id="3.30.200.20">
    <property type="entry name" value="Phosphorylase Kinase, domain 1"/>
    <property type="match status" value="1"/>
</dbReference>
<evidence type="ECO:0000259" key="4">
    <source>
        <dbReference type="PROSITE" id="PS50011"/>
    </source>
</evidence>
<keyword evidence="6" id="KW-1185">Reference proteome</keyword>
<proteinExistence type="predicted"/>
<keyword evidence="2" id="KW-1133">Transmembrane helix</keyword>
<evidence type="ECO:0000313" key="6">
    <source>
        <dbReference type="Proteomes" id="UP001324115"/>
    </source>
</evidence>
<dbReference type="SUPFAM" id="SSF52058">
    <property type="entry name" value="L domain-like"/>
    <property type="match status" value="1"/>
</dbReference>
<dbReference type="PROSITE" id="PS50011">
    <property type="entry name" value="PROTEIN_KINASE_DOM"/>
    <property type="match status" value="1"/>
</dbReference>
<keyword evidence="3" id="KW-0732">Signal</keyword>
<evidence type="ECO:0000256" key="2">
    <source>
        <dbReference type="SAM" id="Phobius"/>
    </source>
</evidence>